<dbReference type="Proteomes" id="UP000287651">
    <property type="component" value="Unassembled WGS sequence"/>
</dbReference>
<dbReference type="AlphaFoldDB" id="A0A426XMH9"/>
<evidence type="ECO:0000313" key="1">
    <source>
        <dbReference type="EMBL" id="RRT40686.1"/>
    </source>
</evidence>
<proteinExistence type="predicted"/>
<reference evidence="1 2" key="1">
    <citation type="journal article" date="2014" name="Agronomy (Basel)">
        <title>A Draft Genome Sequence for Ensete ventricosum, the Drought-Tolerant Tree Against Hunger.</title>
        <authorList>
            <person name="Harrison J."/>
            <person name="Moore K.A."/>
            <person name="Paszkiewicz K."/>
            <person name="Jones T."/>
            <person name="Grant M."/>
            <person name="Ambacheew D."/>
            <person name="Muzemil S."/>
            <person name="Studholme D.J."/>
        </authorList>
    </citation>
    <scope>NUCLEOTIDE SEQUENCE [LARGE SCALE GENOMIC DNA]</scope>
</reference>
<gene>
    <name evidence="1" type="ORF">B296_00058344</name>
</gene>
<sequence length="83" mass="9519">MRVFRPLHIEWSWRLGFLTSMPQVRAEARIGLLDLFASGEDGCLASQRPRLKRRWGLSFPTFMPQAKAKVRLPNLHASSKIEG</sequence>
<organism evidence="1 2">
    <name type="scientific">Ensete ventricosum</name>
    <name type="common">Abyssinian banana</name>
    <name type="synonym">Musa ensete</name>
    <dbReference type="NCBI Taxonomy" id="4639"/>
    <lineage>
        <taxon>Eukaryota</taxon>
        <taxon>Viridiplantae</taxon>
        <taxon>Streptophyta</taxon>
        <taxon>Embryophyta</taxon>
        <taxon>Tracheophyta</taxon>
        <taxon>Spermatophyta</taxon>
        <taxon>Magnoliopsida</taxon>
        <taxon>Liliopsida</taxon>
        <taxon>Zingiberales</taxon>
        <taxon>Musaceae</taxon>
        <taxon>Ensete</taxon>
    </lineage>
</organism>
<dbReference type="EMBL" id="AMZH03019186">
    <property type="protein sequence ID" value="RRT40686.1"/>
    <property type="molecule type" value="Genomic_DNA"/>
</dbReference>
<comment type="caution">
    <text evidence="1">The sequence shown here is derived from an EMBL/GenBank/DDBJ whole genome shotgun (WGS) entry which is preliminary data.</text>
</comment>
<evidence type="ECO:0000313" key="2">
    <source>
        <dbReference type="Proteomes" id="UP000287651"/>
    </source>
</evidence>
<accession>A0A426XMH9</accession>
<name>A0A426XMH9_ENSVE</name>
<protein>
    <submittedName>
        <fullName evidence="1">Uncharacterized protein</fullName>
    </submittedName>
</protein>